<dbReference type="STRING" id="1208324.P73_2354"/>
<protein>
    <submittedName>
        <fullName evidence="3">Uncharacterized protein</fullName>
    </submittedName>
</protein>
<keyword evidence="2" id="KW-0472">Membrane</keyword>
<name>A0A0B5DVN2_9RHOB</name>
<feature type="transmembrane region" description="Helical" evidence="2">
    <location>
        <begin position="100"/>
        <end position="119"/>
    </location>
</feature>
<evidence type="ECO:0000256" key="1">
    <source>
        <dbReference type="SAM" id="MobiDB-lite"/>
    </source>
</evidence>
<dbReference type="Proteomes" id="UP000031521">
    <property type="component" value="Chromosome"/>
</dbReference>
<dbReference type="HOGENOM" id="CLU_1452002_0_0_5"/>
<accession>A0A0B5DVN2</accession>
<evidence type="ECO:0000256" key="2">
    <source>
        <dbReference type="SAM" id="Phobius"/>
    </source>
</evidence>
<sequence>MGMDRQRQEFLDRIGRLSQGPQTAVPPAGPAPTQRMLRNRHLSQMLARHRAETGAPSAPVPRRTLTQVLSCLVAFGIGVLAAFLARALRYQLSGVPVQFGAAPDLALDTIFAIAVAFLLREAVSLSAVKRMGAQLAGILFAMMTLHNAVHAMPDLFSRLLSLGWVAHVVATTAPHTLLILGQSYRL</sequence>
<keyword evidence="4" id="KW-1185">Reference proteome</keyword>
<keyword evidence="2" id="KW-0812">Transmembrane</keyword>
<feature type="region of interest" description="Disordered" evidence="1">
    <location>
        <begin position="13"/>
        <end position="34"/>
    </location>
</feature>
<evidence type="ECO:0000313" key="3">
    <source>
        <dbReference type="EMBL" id="AJE47069.1"/>
    </source>
</evidence>
<feature type="transmembrane region" description="Helical" evidence="2">
    <location>
        <begin position="161"/>
        <end position="180"/>
    </location>
</feature>
<reference evidence="3 4" key="1">
    <citation type="journal article" date="2014" name="Int. J. Syst. Evol. Microbiol.">
        <title>Celeribacter indicus sp. nov., a polycyclic aromatic hydrocarbon-degrading bacterium from deep-sea sediment and reclassification of Huaishuia halophila as Celeribacter halophilus comb. nov.</title>
        <authorList>
            <person name="Lai Q."/>
            <person name="Cao J."/>
            <person name="Yuan J."/>
            <person name="Li F."/>
            <person name="Shao Z."/>
        </authorList>
    </citation>
    <scope>NUCLEOTIDE SEQUENCE [LARGE SCALE GENOMIC DNA]</scope>
    <source>
        <strain evidence="3">P73</strain>
    </source>
</reference>
<dbReference type="EMBL" id="CP004393">
    <property type="protein sequence ID" value="AJE47069.1"/>
    <property type="molecule type" value="Genomic_DNA"/>
</dbReference>
<evidence type="ECO:0000313" key="4">
    <source>
        <dbReference type="Proteomes" id="UP000031521"/>
    </source>
</evidence>
<keyword evidence="2" id="KW-1133">Transmembrane helix</keyword>
<feature type="transmembrane region" description="Helical" evidence="2">
    <location>
        <begin position="131"/>
        <end position="149"/>
    </location>
</feature>
<dbReference type="KEGG" id="cid:P73_2354"/>
<gene>
    <name evidence="3" type="ORF">P73_2354</name>
</gene>
<organism evidence="3 4">
    <name type="scientific">Celeribacter indicus</name>
    <dbReference type="NCBI Taxonomy" id="1208324"/>
    <lineage>
        <taxon>Bacteria</taxon>
        <taxon>Pseudomonadati</taxon>
        <taxon>Pseudomonadota</taxon>
        <taxon>Alphaproteobacteria</taxon>
        <taxon>Rhodobacterales</taxon>
        <taxon>Roseobacteraceae</taxon>
        <taxon>Celeribacter</taxon>
    </lineage>
</organism>
<dbReference type="AlphaFoldDB" id="A0A0B5DVN2"/>
<feature type="transmembrane region" description="Helical" evidence="2">
    <location>
        <begin position="68"/>
        <end position="88"/>
    </location>
</feature>
<proteinExistence type="predicted"/>